<evidence type="ECO:0000313" key="1">
    <source>
        <dbReference type="EMBL" id="KRO42560.1"/>
    </source>
</evidence>
<proteinExistence type="predicted"/>
<name>A0A0R2Q002_9ACTN</name>
<protein>
    <submittedName>
        <fullName evidence="1">Uncharacterized protein</fullName>
    </submittedName>
</protein>
<reference evidence="1 2" key="1">
    <citation type="submission" date="2015-10" db="EMBL/GenBank/DDBJ databases">
        <title>Metagenome-Assembled Genomes uncover a global brackish microbiome.</title>
        <authorList>
            <person name="Hugerth L.W."/>
            <person name="Larsson J."/>
            <person name="Alneberg J."/>
            <person name="Lindh M.V."/>
            <person name="Legrand C."/>
            <person name="Pinhassi J."/>
            <person name="Andersson A.F."/>
        </authorList>
    </citation>
    <scope>NUCLEOTIDE SEQUENCE [LARGE SCALE GENOMIC DNA]</scope>
    <source>
        <strain evidence="1">BACL2 MAG-120813-bin23</strain>
    </source>
</reference>
<evidence type="ECO:0000313" key="2">
    <source>
        <dbReference type="Proteomes" id="UP000054212"/>
    </source>
</evidence>
<dbReference type="AlphaFoldDB" id="A0A0R2Q002"/>
<dbReference type="EMBL" id="LIAT01000362">
    <property type="protein sequence ID" value="KRO42560.1"/>
    <property type="molecule type" value="Genomic_DNA"/>
</dbReference>
<dbReference type="Proteomes" id="UP000054212">
    <property type="component" value="Unassembled WGS sequence"/>
</dbReference>
<sequence length="59" mass="6597">MADSELQSLIEEFASEYEDQLSAFESDSFSQGLLVPILPVMESKLIGVSEIKEYLAQIK</sequence>
<accession>A0A0R2Q002</accession>
<comment type="caution">
    <text evidence="1">The sequence shown here is derived from an EMBL/GenBank/DDBJ whole genome shotgun (WGS) entry which is preliminary data.</text>
</comment>
<gene>
    <name evidence="1" type="ORF">ABR61_04330</name>
</gene>
<organism evidence="1 2">
    <name type="scientific">Actinobacteria bacterium BACL2 MAG-120813-bin23</name>
    <dbReference type="NCBI Taxonomy" id="1655569"/>
    <lineage>
        <taxon>Bacteria</taxon>
        <taxon>Bacillati</taxon>
        <taxon>Actinomycetota</taxon>
        <taxon>Actinomycetes</taxon>
        <taxon>Actinomycetes incertae sedis</taxon>
        <taxon>ac1 cluster</taxon>
    </lineage>
</organism>